<dbReference type="Pfam" id="PF14497">
    <property type="entry name" value="GST_C_3"/>
    <property type="match status" value="1"/>
</dbReference>
<name>A0A2U1KR31_ARTAN</name>
<dbReference type="GO" id="GO:0006749">
    <property type="term" value="P:glutathione metabolic process"/>
    <property type="evidence" value="ECO:0007669"/>
    <property type="project" value="TreeGrafter"/>
</dbReference>
<dbReference type="PANTHER" id="PTHR42673:SF20">
    <property type="entry name" value="GLUTATHIONE TRANSFERASE"/>
    <property type="match status" value="1"/>
</dbReference>
<dbReference type="InterPro" id="IPR036282">
    <property type="entry name" value="Glutathione-S-Trfase_C_sf"/>
</dbReference>
<organism evidence="7 8">
    <name type="scientific">Artemisia annua</name>
    <name type="common">Sweet wormwood</name>
    <dbReference type="NCBI Taxonomy" id="35608"/>
    <lineage>
        <taxon>Eukaryota</taxon>
        <taxon>Viridiplantae</taxon>
        <taxon>Streptophyta</taxon>
        <taxon>Embryophyta</taxon>
        <taxon>Tracheophyta</taxon>
        <taxon>Spermatophyta</taxon>
        <taxon>Magnoliopsida</taxon>
        <taxon>eudicotyledons</taxon>
        <taxon>Gunneridae</taxon>
        <taxon>Pentapetalae</taxon>
        <taxon>asterids</taxon>
        <taxon>campanulids</taxon>
        <taxon>Asterales</taxon>
        <taxon>Asteraceae</taxon>
        <taxon>Asteroideae</taxon>
        <taxon>Anthemideae</taxon>
        <taxon>Artemisiinae</taxon>
        <taxon>Artemisia</taxon>
    </lineage>
</organism>
<keyword evidence="3" id="KW-0808">Transferase</keyword>
<comment type="catalytic activity">
    <reaction evidence="4">
        <text>RX + glutathione = an S-substituted glutathione + a halide anion + H(+)</text>
        <dbReference type="Rhea" id="RHEA:16437"/>
        <dbReference type="ChEBI" id="CHEBI:15378"/>
        <dbReference type="ChEBI" id="CHEBI:16042"/>
        <dbReference type="ChEBI" id="CHEBI:17792"/>
        <dbReference type="ChEBI" id="CHEBI:57925"/>
        <dbReference type="ChEBI" id="CHEBI:90779"/>
        <dbReference type="EC" id="2.5.1.18"/>
    </reaction>
</comment>
<dbReference type="Pfam" id="PF02798">
    <property type="entry name" value="GST_N"/>
    <property type="match status" value="1"/>
</dbReference>
<evidence type="ECO:0000313" key="8">
    <source>
        <dbReference type="Proteomes" id="UP000245207"/>
    </source>
</evidence>
<dbReference type="GO" id="GO:0006559">
    <property type="term" value="P:L-phenylalanine catabolic process"/>
    <property type="evidence" value="ECO:0007669"/>
    <property type="project" value="TreeGrafter"/>
</dbReference>
<dbReference type="Proteomes" id="UP000245207">
    <property type="component" value="Unassembled WGS sequence"/>
</dbReference>
<dbReference type="GO" id="GO:0004364">
    <property type="term" value="F:glutathione transferase activity"/>
    <property type="evidence" value="ECO:0007669"/>
    <property type="project" value="UniProtKB-EC"/>
</dbReference>
<evidence type="ECO:0000259" key="6">
    <source>
        <dbReference type="PROSITE" id="PS50405"/>
    </source>
</evidence>
<dbReference type="Gene3D" id="1.20.1050.10">
    <property type="match status" value="1"/>
</dbReference>
<dbReference type="SFLD" id="SFLDS00019">
    <property type="entry name" value="Glutathione_Transferase_(cytos"/>
    <property type="match status" value="1"/>
</dbReference>
<dbReference type="InterPro" id="IPR036249">
    <property type="entry name" value="Thioredoxin-like_sf"/>
</dbReference>
<keyword evidence="8" id="KW-1185">Reference proteome</keyword>
<dbReference type="SUPFAM" id="SSF47616">
    <property type="entry name" value="GST C-terminal domain-like"/>
    <property type="match status" value="1"/>
</dbReference>
<evidence type="ECO:0000256" key="3">
    <source>
        <dbReference type="ARBA" id="ARBA00022679"/>
    </source>
</evidence>
<sequence>MKMQLYSSFMSPPSFTIRIALNLKGLDYEHKSVNLLKGEQFSQEFLKINPMGYVPAIVDGDMVLADSFAILLYLEETYPQHPLIPRDLAKRTINHQAASIVASSIQPLLRIPVQSYIEEKVGQDEKISWIHYYLGKCFAALETLLNDHAGKYATGDEIMLADVYLAPFIIGYPQKYNFDMSDFPLLSRLGDAYIKVPAIENAMPEKQPDFLIN</sequence>
<evidence type="ECO:0000256" key="1">
    <source>
        <dbReference type="ARBA" id="ARBA00010007"/>
    </source>
</evidence>
<dbReference type="FunFam" id="3.40.30.10:FF:000100">
    <property type="entry name" value="Glutathione S-transferase Z1"/>
    <property type="match status" value="1"/>
</dbReference>
<dbReference type="InterPro" id="IPR010987">
    <property type="entry name" value="Glutathione-S-Trfase_C-like"/>
</dbReference>
<proteinExistence type="inferred from homology"/>
<dbReference type="PANTHER" id="PTHR42673">
    <property type="entry name" value="MALEYLACETOACETATE ISOMERASE"/>
    <property type="match status" value="1"/>
</dbReference>
<evidence type="ECO:0000259" key="5">
    <source>
        <dbReference type="PROSITE" id="PS50404"/>
    </source>
</evidence>
<evidence type="ECO:0000313" key="7">
    <source>
        <dbReference type="EMBL" id="PWA39200.1"/>
    </source>
</evidence>
<dbReference type="EMBL" id="PKPP01014853">
    <property type="protein sequence ID" value="PWA39200.1"/>
    <property type="molecule type" value="Genomic_DNA"/>
</dbReference>
<feature type="domain" description="GST N-terminal" evidence="5">
    <location>
        <begin position="1"/>
        <end position="82"/>
    </location>
</feature>
<dbReference type="GO" id="GO:0009407">
    <property type="term" value="P:toxin catabolic process"/>
    <property type="evidence" value="ECO:0007669"/>
    <property type="project" value="UniProtKB-ARBA"/>
</dbReference>
<dbReference type="FunFam" id="1.20.1050.10:FF:000017">
    <property type="entry name" value="Maleylacetoacetate isomerase"/>
    <property type="match status" value="1"/>
</dbReference>
<comment type="caution">
    <text evidence="7">The sequence shown here is derived from an EMBL/GenBank/DDBJ whole genome shotgun (WGS) entry which is preliminary data.</text>
</comment>
<dbReference type="EC" id="2.5.1.18" evidence="2"/>
<dbReference type="InterPro" id="IPR004045">
    <property type="entry name" value="Glutathione_S-Trfase_N"/>
</dbReference>
<dbReference type="GO" id="GO:0016034">
    <property type="term" value="F:maleylacetoacetate isomerase activity"/>
    <property type="evidence" value="ECO:0007669"/>
    <property type="project" value="TreeGrafter"/>
</dbReference>
<dbReference type="InterPro" id="IPR004046">
    <property type="entry name" value="GST_C"/>
</dbReference>
<gene>
    <name evidence="7" type="ORF">CTI12_AA574270</name>
</gene>
<accession>A0A2U1KR31</accession>
<dbReference type="SUPFAM" id="SSF52833">
    <property type="entry name" value="Thioredoxin-like"/>
    <property type="match status" value="1"/>
</dbReference>
<reference evidence="7 8" key="1">
    <citation type="journal article" date="2018" name="Mol. Plant">
        <title>The genome of Artemisia annua provides insight into the evolution of Asteraceae family and artemisinin biosynthesis.</title>
        <authorList>
            <person name="Shen Q."/>
            <person name="Zhang L."/>
            <person name="Liao Z."/>
            <person name="Wang S."/>
            <person name="Yan T."/>
            <person name="Shi P."/>
            <person name="Liu M."/>
            <person name="Fu X."/>
            <person name="Pan Q."/>
            <person name="Wang Y."/>
            <person name="Lv Z."/>
            <person name="Lu X."/>
            <person name="Zhang F."/>
            <person name="Jiang W."/>
            <person name="Ma Y."/>
            <person name="Chen M."/>
            <person name="Hao X."/>
            <person name="Li L."/>
            <person name="Tang Y."/>
            <person name="Lv G."/>
            <person name="Zhou Y."/>
            <person name="Sun X."/>
            <person name="Brodelius P.E."/>
            <person name="Rose J.K.C."/>
            <person name="Tang K."/>
        </authorList>
    </citation>
    <scope>NUCLEOTIDE SEQUENCE [LARGE SCALE GENOMIC DNA]</scope>
    <source>
        <strain evidence="8">cv. Huhao1</strain>
        <tissue evidence="7">Leaf</tissue>
    </source>
</reference>
<dbReference type="InterPro" id="IPR040079">
    <property type="entry name" value="Glutathione_S-Trfase"/>
</dbReference>
<dbReference type="OrthoDB" id="4951845at2759"/>
<feature type="domain" description="GST C-terminal" evidence="6">
    <location>
        <begin position="87"/>
        <end position="212"/>
    </location>
</feature>
<keyword evidence="7" id="KW-0413">Isomerase</keyword>
<dbReference type="Gene3D" id="3.40.30.10">
    <property type="entry name" value="Glutaredoxin"/>
    <property type="match status" value="1"/>
</dbReference>
<comment type="similarity">
    <text evidence="1">Belongs to the GST superfamily. Zeta family.</text>
</comment>
<dbReference type="PROSITE" id="PS50404">
    <property type="entry name" value="GST_NTER"/>
    <property type="match status" value="1"/>
</dbReference>
<protein>
    <recommendedName>
        <fullName evidence="2">glutathione transferase</fullName>
        <ecNumber evidence="2">2.5.1.18</ecNumber>
    </recommendedName>
</protein>
<dbReference type="PROSITE" id="PS50405">
    <property type="entry name" value="GST_CTER"/>
    <property type="match status" value="1"/>
</dbReference>
<evidence type="ECO:0000256" key="2">
    <source>
        <dbReference type="ARBA" id="ARBA00012452"/>
    </source>
</evidence>
<dbReference type="STRING" id="35608.A0A2U1KR31"/>
<dbReference type="InterPro" id="IPR005955">
    <property type="entry name" value="GST_Zeta"/>
</dbReference>
<evidence type="ECO:0000256" key="4">
    <source>
        <dbReference type="ARBA" id="ARBA00047960"/>
    </source>
</evidence>
<dbReference type="GO" id="GO:0005737">
    <property type="term" value="C:cytoplasm"/>
    <property type="evidence" value="ECO:0007669"/>
    <property type="project" value="InterPro"/>
</dbReference>
<dbReference type="AlphaFoldDB" id="A0A2U1KR31"/>
<dbReference type="NCBIfam" id="TIGR01262">
    <property type="entry name" value="maiA"/>
    <property type="match status" value="1"/>
</dbReference>
<dbReference type="SFLD" id="SFLDG00358">
    <property type="entry name" value="Main_(cytGST)"/>
    <property type="match status" value="1"/>
</dbReference>